<sequence length="549" mass="62439">MKPFNYLANAVRAPEIVAILVRWGFEDLLLQLDTPQFLLKNLVRKKVSGLTPYERVRNACEELGPIFVKFGQILSTRPDKLPEPLVMELKKLRSHVEPQSFERIKPVLLKELDGEIDDYFIEFDPEPLAAGSLGQVYKARLLATGESVCVKVQREDIRKTISSDLEIIGWFARQLHAHIDYLQPYNLPLLVREAEERLEEELNYLNEADNAEIFRSLNPDQSRVFAPKVYRSFTTRRLLVTEWVEGEPPDEVQLTPEDAAELAVLGGESVFHQIVGTGFFHADPHSGNMLVTADKRICFLDWGQAGQITVEMRYELADLFAAITSRDADKVIRVAERMSVNNRRIDRRPLEKEVTYLLNKHRKFGPAGTEIGRVGLEMLYIFGTNGIQVSSDYALLSKAILCVEESARALDPKFDIQKVAEPFLKKLNKERWSMNGMTRQSLWPMLAMLRRLQQIPENVQRILQRVEEEDIQINFHHTGTENLEDTFNSSMNRLTVGIIVGSLIIGSSLVITTGVKPLLFGYPAIGILGFLVSGLLGFYIVISTLRKHH</sequence>
<accession>A0A317ZIJ9</accession>
<comment type="similarity">
    <text evidence="1">Belongs to the protein kinase superfamily. ADCK protein kinase family.</text>
</comment>
<dbReference type="AlphaFoldDB" id="A0A317ZIJ9"/>
<name>A0A317ZIJ9_9BACT</name>
<evidence type="ECO:0000256" key="1">
    <source>
        <dbReference type="ARBA" id="ARBA00009670"/>
    </source>
</evidence>
<dbReference type="GO" id="GO:0005524">
    <property type="term" value="F:ATP binding"/>
    <property type="evidence" value="ECO:0007669"/>
    <property type="project" value="InterPro"/>
</dbReference>
<dbReference type="EMBL" id="QHJQ01000001">
    <property type="protein sequence ID" value="PXA05406.1"/>
    <property type="molecule type" value="Genomic_DNA"/>
</dbReference>
<dbReference type="Proteomes" id="UP000247099">
    <property type="component" value="Unassembled WGS sequence"/>
</dbReference>
<dbReference type="SUPFAM" id="SSF56112">
    <property type="entry name" value="Protein kinase-like (PK-like)"/>
    <property type="match status" value="1"/>
</dbReference>
<feature type="transmembrane region" description="Helical" evidence="2">
    <location>
        <begin position="520"/>
        <end position="542"/>
    </location>
</feature>
<dbReference type="CDD" id="cd05121">
    <property type="entry name" value="ABC1_ADCK3-like"/>
    <property type="match status" value="1"/>
</dbReference>
<organism evidence="4 5">
    <name type="scientific">Coraliomargarita sinensis</name>
    <dbReference type="NCBI Taxonomy" id="2174842"/>
    <lineage>
        <taxon>Bacteria</taxon>
        <taxon>Pseudomonadati</taxon>
        <taxon>Verrucomicrobiota</taxon>
        <taxon>Opitutia</taxon>
        <taxon>Puniceicoccales</taxon>
        <taxon>Coraliomargaritaceae</taxon>
        <taxon>Coraliomargarita</taxon>
    </lineage>
</organism>
<dbReference type="Gene3D" id="1.10.510.10">
    <property type="entry name" value="Transferase(Phosphotransferase) domain 1"/>
    <property type="match status" value="1"/>
</dbReference>
<keyword evidence="2" id="KW-0812">Transmembrane</keyword>
<feature type="domain" description="Protein kinase" evidence="3">
    <location>
        <begin position="122"/>
        <end position="424"/>
    </location>
</feature>
<keyword evidence="2" id="KW-1133">Transmembrane helix</keyword>
<dbReference type="InParanoid" id="A0A317ZIJ9"/>
<dbReference type="PANTHER" id="PTHR10566">
    <property type="entry name" value="CHAPERONE-ACTIVITY OF BC1 COMPLEX CABC1 -RELATED"/>
    <property type="match status" value="1"/>
</dbReference>
<dbReference type="FunCoup" id="A0A317ZIJ9">
    <property type="interactions" value="320"/>
</dbReference>
<protein>
    <submittedName>
        <fullName evidence="4">ABC transporter</fullName>
    </submittedName>
</protein>
<dbReference type="InterPro" id="IPR004147">
    <property type="entry name" value="ABC1_dom"/>
</dbReference>
<evidence type="ECO:0000259" key="3">
    <source>
        <dbReference type="PROSITE" id="PS50011"/>
    </source>
</evidence>
<feature type="transmembrane region" description="Helical" evidence="2">
    <location>
        <begin position="494"/>
        <end position="514"/>
    </location>
</feature>
<evidence type="ECO:0000313" key="4">
    <source>
        <dbReference type="EMBL" id="PXA05406.1"/>
    </source>
</evidence>
<keyword evidence="2" id="KW-0472">Membrane</keyword>
<gene>
    <name evidence="4" type="ORF">DDZ13_00635</name>
</gene>
<keyword evidence="5" id="KW-1185">Reference proteome</keyword>
<dbReference type="GO" id="GO:0004672">
    <property type="term" value="F:protein kinase activity"/>
    <property type="evidence" value="ECO:0007669"/>
    <property type="project" value="InterPro"/>
</dbReference>
<dbReference type="InterPro" id="IPR011009">
    <property type="entry name" value="Kinase-like_dom_sf"/>
</dbReference>
<evidence type="ECO:0000313" key="5">
    <source>
        <dbReference type="Proteomes" id="UP000247099"/>
    </source>
</evidence>
<dbReference type="InterPro" id="IPR050154">
    <property type="entry name" value="UbiB_kinase"/>
</dbReference>
<dbReference type="InterPro" id="IPR000719">
    <property type="entry name" value="Prot_kinase_dom"/>
</dbReference>
<dbReference type="PANTHER" id="PTHR10566:SF113">
    <property type="entry name" value="PROTEIN ACTIVITY OF BC1 COMPLEX KINASE 7, CHLOROPLASTIC"/>
    <property type="match status" value="1"/>
</dbReference>
<dbReference type="Pfam" id="PF03109">
    <property type="entry name" value="ABC1"/>
    <property type="match status" value="1"/>
</dbReference>
<reference evidence="4 5" key="1">
    <citation type="submission" date="2018-05" db="EMBL/GenBank/DDBJ databases">
        <title>Coraliomargarita sinensis sp. nov., isolated from a marine solar saltern.</title>
        <authorList>
            <person name="Zhou L.Y."/>
        </authorList>
    </citation>
    <scope>NUCLEOTIDE SEQUENCE [LARGE SCALE GENOMIC DNA]</scope>
    <source>
        <strain evidence="4 5">WN38</strain>
    </source>
</reference>
<comment type="caution">
    <text evidence="4">The sequence shown here is derived from an EMBL/GenBank/DDBJ whole genome shotgun (WGS) entry which is preliminary data.</text>
</comment>
<proteinExistence type="inferred from homology"/>
<dbReference type="OrthoDB" id="9795390at2"/>
<dbReference type="PROSITE" id="PS50011">
    <property type="entry name" value="PROTEIN_KINASE_DOM"/>
    <property type="match status" value="1"/>
</dbReference>
<evidence type="ECO:0000256" key="2">
    <source>
        <dbReference type="SAM" id="Phobius"/>
    </source>
</evidence>
<dbReference type="RefSeq" id="WP_110129486.1">
    <property type="nucleotide sequence ID" value="NZ_QHJQ01000001.1"/>
</dbReference>